<dbReference type="OrthoDB" id="8594232at2"/>
<accession>A0A658QQU7</accession>
<evidence type="ECO:0008006" key="3">
    <source>
        <dbReference type="Google" id="ProtNLM"/>
    </source>
</evidence>
<dbReference type="RefSeq" id="WP_052450121.1">
    <property type="nucleotide sequence ID" value="NZ_FCNV02000001.1"/>
</dbReference>
<protein>
    <recommendedName>
        <fullName evidence="3">PAAR repeat-containing protein</fullName>
    </recommendedName>
</protein>
<organism evidence="1 2">
    <name type="scientific">Caballeronia concitans</name>
    <dbReference type="NCBI Taxonomy" id="1777133"/>
    <lineage>
        <taxon>Bacteria</taxon>
        <taxon>Pseudomonadati</taxon>
        <taxon>Pseudomonadota</taxon>
        <taxon>Betaproteobacteria</taxon>
        <taxon>Burkholderiales</taxon>
        <taxon>Burkholderiaceae</taxon>
        <taxon>Caballeronia</taxon>
    </lineage>
</organism>
<dbReference type="EMBL" id="FCNV02000001">
    <property type="protein sequence ID" value="SAL11669.1"/>
    <property type="molecule type" value="Genomic_DNA"/>
</dbReference>
<evidence type="ECO:0000313" key="2">
    <source>
        <dbReference type="Proteomes" id="UP000198263"/>
    </source>
</evidence>
<dbReference type="Proteomes" id="UP000198263">
    <property type="component" value="Unassembled WGS sequence"/>
</dbReference>
<evidence type="ECO:0000313" key="1">
    <source>
        <dbReference type="EMBL" id="SAL11669.1"/>
    </source>
</evidence>
<keyword evidence="2" id="KW-1185">Reference proteome</keyword>
<name>A0A658QQU7_9BURK</name>
<comment type="caution">
    <text evidence="1">The sequence shown here is derived from an EMBL/GenBank/DDBJ whole genome shotgun (WGS) entry which is preliminary data.</text>
</comment>
<sequence length="197" mass="20807">MMRRIAVAGDKLSNGGEVCYQNGPIFTFGNAGHQAALINGAAYCPICRTTGYIAKDGGPRRMTIGGSEIALDSDLIVCGCPQNPRIFAQLAGEAWYDDLAESLGVIDAKKSAESVAQTVVPPSEQSENCASWFYVTDSATALPLCNQEIIAVVAGVEQACKTDANGYAKVETNDPHDIDIHVIFSSPKRNLIPAQGG</sequence>
<dbReference type="AlphaFoldDB" id="A0A658QQU7"/>
<dbReference type="InterPro" id="IPR008727">
    <property type="entry name" value="PAAR_motif"/>
</dbReference>
<reference evidence="1 2" key="1">
    <citation type="submission" date="2016-01" db="EMBL/GenBank/DDBJ databases">
        <authorList>
            <person name="Peeters C."/>
        </authorList>
    </citation>
    <scope>NUCLEOTIDE SEQUENCE [LARGE SCALE GENOMIC DNA]</scope>
    <source>
        <strain evidence="1">LMG 29315</strain>
    </source>
</reference>
<gene>
    <name evidence="1" type="ORF">AWB72_00348</name>
</gene>
<dbReference type="CDD" id="cd14744">
    <property type="entry name" value="PAAR_CT_2"/>
    <property type="match status" value="1"/>
</dbReference>
<proteinExistence type="predicted"/>
<dbReference type="Pfam" id="PF05488">
    <property type="entry name" value="PAAR_motif"/>
    <property type="match status" value="1"/>
</dbReference>